<feature type="region of interest" description="Disordered" evidence="1">
    <location>
        <begin position="229"/>
        <end position="332"/>
    </location>
</feature>
<dbReference type="InterPro" id="IPR001005">
    <property type="entry name" value="SANT/Myb"/>
</dbReference>
<feature type="compositionally biased region" description="Polar residues" evidence="1">
    <location>
        <begin position="262"/>
        <end position="279"/>
    </location>
</feature>
<gene>
    <name evidence="2" type="ORF">ACJMK2_026301</name>
</gene>
<feature type="compositionally biased region" description="Low complexity" evidence="1">
    <location>
        <begin position="251"/>
        <end position="261"/>
    </location>
</feature>
<sequence>MALHGNSDDSKISIKVKSRTAVHAWHAKDKAKLLEALETFSPDDVKNIQKYLPHKPESEIKSFIQKMRYSAEINETYIPAPIESWLELAQDMVESEEFDHSTLLSRVFSVIANFEPFPMPNRRSGIPDYHAIYRYFSALLRGLNAPELGDIESAVVLDLLHSLADTLKMCSTELQQKVVKWKYDLLRHTSVDFSNPLPRLESCKKAVENDFTDFDASINLGPCGPDLTGVLEKPTNHKEMSKSAEDALPGSEESSQLCSSSNKPTPATSGIEVTSTLGISKSSTSDFFSSQKDLENKSKMGSKSKRVRIATCPSEENRSESDEGTFDNLENPNSEEVIVSENADCSLVENSSVASAPRPSTSASKLETNRGSSNKNEVSCKRKQTLPVQDKNNDKIFIPAKKPRLFTLNPFCIPVKLLKFKQKPLMSVYRSVERK</sequence>
<protein>
    <submittedName>
        <fullName evidence="2">Uncharacterized protein</fullName>
    </submittedName>
</protein>
<feature type="region of interest" description="Disordered" evidence="1">
    <location>
        <begin position="350"/>
        <end position="382"/>
    </location>
</feature>
<dbReference type="AlphaFoldDB" id="A0ABD3XJL3"/>
<proteinExistence type="predicted"/>
<reference evidence="2 3" key="1">
    <citation type="submission" date="2024-11" db="EMBL/GenBank/DDBJ databases">
        <title>Chromosome-level genome assembly of the freshwater bivalve Anodonta woodiana.</title>
        <authorList>
            <person name="Chen X."/>
        </authorList>
    </citation>
    <scope>NUCLEOTIDE SEQUENCE [LARGE SCALE GENOMIC DNA]</scope>
    <source>
        <strain evidence="2">MN2024</strain>
        <tissue evidence="2">Gills</tissue>
    </source>
</reference>
<feature type="compositionally biased region" description="Low complexity" evidence="1">
    <location>
        <begin position="280"/>
        <end position="291"/>
    </location>
</feature>
<dbReference type="Pfam" id="PF11035">
    <property type="entry name" value="SNAPC2"/>
    <property type="match status" value="2"/>
</dbReference>
<evidence type="ECO:0000256" key="1">
    <source>
        <dbReference type="SAM" id="MobiDB-lite"/>
    </source>
</evidence>
<dbReference type="CDD" id="cd00167">
    <property type="entry name" value="SANT"/>
    <property type="match status" value="1"/>
</dbReference>
<accession>A0ABD3XJL3</accession>
<evidence type="ECO:0000313" key="2">
    <source>
        <dbReference type="EMBL" id="KAL3886295.1"/>
    </source>
</evidence>
<dbReference type="Proteomes" id="UP001634394">
    <property type="component" value="Unassembled WGS sequence"/>
</dbReference>
<name>A0ABD3XJL3_SINWO</name>
<feature type="compositionally biased region" description="Polar residues" evidence="1">
    <location>
        <begin position="350"/>
        <end position="377"/>
    </location>
</feature>
<dbReference type="EMBL" id="JBJQND010000002">
    <property type="protein sequence ID" value="KAL3886295.1"/>
    <property type="molecule type" value="Genomic_DNA"/>
</dbReference>
<comment type="caution">
    <text evidence="2">The sequence shown here is derived from an EMBL/GenBank/DDBJ whole genome shotgun (WGS) entry which is preliminary data.</text>
</comment>
<dbReference type="EMBL" id="JBJQND010000002">
    <property type="protein sequence ID" value="KAL3886296.1"/>
    <property type="molecule type" value="Genomic_DNA"/>
</dbReference>
<dbReference type="Gene3D" id="1.10.10.60">
    <property type="entry name" value="Homeodomain-like"/>
    <property type="match status" value="1"/>
</dbReference>
<evidence type="ECO:0000313" key="3">
    <source>
        <dbReference type="Proteomes" id="UP001634394"/>
    </source>
</evidence>
<feature type="compositionally biased region" description="Basic and acidic residues" evidence="1">
    <location>
        <begin position="234"/>
        <end position="245"/>
    </location>
</feature>
<dbReference type="InterPro" id="IPR021281">
    <property type="entry name" value="SNAPC2"/>
</dbReference>
<dbReference type="PANTHER" id="PTHR15132">
    <property type="entry name" value="SNRNA-ACTIVATING PROTEIN COMPLEX SUBUNIT 2"/>
    <property type="match status" value="1"/>
</dbReference>
<organism evidence="2 3">
    <name type="scientific">Sinanodonta woodiana</name>
    <name type="common">Chinese pond mussel</name>
    <name type="synonym">Anodonta woodiana</name>
    <dbReference type="NCBI Taxonomy" id="1069815"/>
    <lineage>
        <taxon>Eukaryota</taxon>
        <taxon>Metazoa</taxon>
        <taxon>Spiralia</taxon>
        <taxon>Lophotrochozoa</taxon>
        <taxon>Mollusca</taxon>
        <taxon>Bivalvia</taxon>
        <taxon>Autobranchia</taxon>
        <taxon>Heteroconchia</taxon>
        <taxon>Palaeoheterodonta</taxon>
        <taxon>Unionida</taxon>
        <taxon>Unionoidea</taxon>
        <taxon>Unionidae</taxon>
        <taxon>Unioninae</taxon>
        <taxon>Sinanodonta</taxon>
    </lineage>
</organism>
<dbReference type="PANTHER" id="PTHR15132:SF1">
    <property type="entry name" value="SNRNA-ACTIVATING PROTEIN COMPLEX SUBUNIT 2"/>
    <property type="match status" value="1"/>
</dbReference>
<keyword evidence="3" id="KW-1185">Reference proteome</keyword>